<dbReference type="InterPro" id="IPR051531">
    <property type="entry name" value="N-acetyltransferase"/>
</dbReference>
<name>A0ABS9KSV1_9BACT</name>
<evidence type="ECO:0000313" key="3">
    <source>
        <dbReference type="Proteomes" id="UP001165367"/>
    </source>
</evidence>
<accession>A0ABS9KSV1</accession>
<dbReference type="PANTHER" id="PTHR43792:SF1">
    <property type="entry name" value="N-ACETYLTRANSFERASE DOMAIN-CONTAINING PROTEIN"/>
    <property type="match status" value="1"/>
</dbReference>
<sequence>MLFQSDRLYTRFFTMDDLDVFYRLNGDEEVMRYIRPVKTYEECRIFLDQIIGWYDDVPRNWRVALVEKETGQVIGTFSIMPLTNTTDQHLGYALLKSYWGKGYATEVAAAGVAYVFEKLGYNSITAITDLANIPSQKVLVKCGFKPEIEYEENDRKVCRFRLIKY</sequence>
<organism evidence="2 3">
    <name type="scientific">Terrimonas ginsenosidimutans</name>
    <dbReference type="NCBI Taxonomy" id="2908004"/>
    <lineage>
        <taxon>Bacteria</taxon>
        <taxon>Pseudomonadati</taxon>
        <taxon>Bacteroidota</taxon>
        <taxon>Chitinophagia</taxon>
        <taxon>Chitinophagales</taxon>
        <taxon>Chitinophagaceae</taxon>
        <taxon>Terrimonas</taxon>
    </lineage>
</organism>
<dbReference type="Pfam" id="PF13302">
    <property type="entry name" value="Acetyltransf_3"/>
    <property type="match status" value="1"/>
</dbReference>
<reference evidence="2" key="1">
    <citation type="submission" date="2022-01" db="EMBL/GenBank/DDBJ databases">
        <authorList>
            <person name="Jo J.-H."/>
            <person name="Im W.-T."/>
        </authorList>
    </citation>
    <scope>NUCLEOTIDE SEQUENCE</scope>
    <source>
        <strain evidence="2">NA20</strain>
    </source>
</reference>
<gene>
    <name evidence="2" type="ORF">LZZ85_14010</name>
</gene>
<protein>
    <submittedName>
        <fullName evidence="2">GNAT family N-acetyltransferase</fullName>
    </submittedName>
</protein>
<dbReference type="RefSeq" id="WP_237872818.1">
    <property type="nucleotide sequence ID" value="NZ_JAKLTR010000008.1"/>
</dbReference>
<dbReference type="Gene3D" id="3.40.630.30">
    <property type="match status" value="1"/>
</dbReference>
<feature type="domain" description="N-acetyltransferase" evidence="1">
    <location>
        <begin position="8"/>
        <end position="165"/>
    </location>
</feature>
<dbReference type="Proteomes" id="UP001165367">
    <property type="component" value="Unassembled WGS sequence"/>
</dbReference>
<dbReference type="PANTHER" id="PTHR43792">
    <property type="entry name" value="GNAT FAMILY, PUTATIVE (AFU_ORTHOLOGUE AFUA_3G00765)-RELATED-RELATED"/>
    <property type="match status" value="1"/>
</dbReference>
<dbReference type="SUPFAM" id="SSF55729">
    <property type="entry name" value="Acyl-CoA N-acyltransferases (Nat)"/>
    <property type="match status" value="1"/>
</dbReference>
<dbReference type="InterPro" id="IPR000182">
    <property type="entry name" value="GNAT_dom"/>
</dbReference>
<evidence type="ECO:0000313" key="2">
    <source>
        <dbReference type="EMBL" id="MCG2615410.1"/>
    </source>
</evidence>
<dbReference type="EMBL" id="JAKLTR010000008">
    <property type="protein sequence ID" value="MCG2615410.1"/>
    <property type="molecule type" value="Genomic_DNA"/>
</dbReference>
<dbReference type="InterPro" id="IPR016181">
    <property type="entry name" value="Acyl_CoA_acyltransferase"/>
</dbReference>
<proteinExistence type="predicted"/>
<evidence type="ECO:0000259" key="1">
    <source>
        <dbReference type="PROSITE" id="PS51186"/>
    </source>
</evidence>
<keyword evidence="3" id="KW-1185">Reference proteome</keyword>
<comment type="caution">
    <text evidence="2">The sequence shown here is derived from an EMBL/GenBank/DDBJ whole genome shotgun (WGS) entry which is preliminary data.</text>
</comment>
<dbReference type="PROSITE" id="PS51186">
    <property type="entry name" value="GNAT"/>
    <property type="match status" value="1"/>
</dbReference>